<feature type="transmembrane region" description="Helical" evidence="2">
    <location>
        <begin position="12"/>
        <end position="31"/>
    </location>
</feature>
<dbReference type="EMBL" id="JAXIOK010000005">
    <property type="protein sequence ID" value="KAK4770669.1"/>
    <property type="molecule type" value="Genomic_DNA"/>
</dbReference>
<keyword evidence="2" id="KW-0812">Transmembrane</keyword>
<evidence type="ECO:0000313" key="3">
    <source>
        <dbReference type="EMBL" id="KAK4770669.1"/>
    </source>
</evidence>
<keyword evidence="2" id="KW-0472">Membrane</keyword>
<accession>A0AAN7KSZ2</accession>
<dbReference type="AlphaFoldDB" id="A0AAN7KSZ2"/>
<evidence type="ECO:0000313" key="4">
    <source>
        <dbReference type="Proteomes" id="UP001345219"/>
    </source>
</evidence>
<organism evidence="3 4">
    <name type="scientific">Trapa incisa</name>
    <dbReference type="NCBI Taxonomy" id="236973"/>
    <lineage>
        <taxon>Eukaryota</taxon>
        <taxon>Viridiplantae</taxon>
        <taxon>Streptophyta</taxon>
        <taxon>Embryophyta</taxon>
        <taxon>Tracheophyta</taxon>
        <taxon>Spermatophyta</taxon>
        <taxon>Magnoliopsida</taxon>
        <taxon>eudicotyledons</taxon>
        <taxon>Gunneridae</taxon>
        <taxon>Pentapetalae</taxon>
        <taxon>rosids</taxon>
        <taxon>malvids</taxon>
        <taxon>Myrtales</taxon>
        <taxon>Lythraceae</taxon>
        <taxon>Trapa</taxon>
    </lineage>
</organism>
<keyword evidence="4" id="KW-1185">Reference proteome</keyword>
<gene>
    <name evidence="3" type="ORF">SAY87_031201</name>
</gene>
<comment type="caution">
    <text evidence="3">The sequence shown here is derived from an EMBL/GenBank/DDBJ whole genome shotgun (WGS) entry which is preliminary data.</text>
</comment>
<evidence type="ECO:0000256" key="1">
    <source>
        <dbReference type="SAM" id="MobiDB-lite"/>
    </source>
</evidence>
<evidence type="ECO:0000256" key="2">
    <source>
        <dbReference type="SAM" id="Phobius"/>
    </source>
</evidence>
<proteinExistence type="predicted"/>
<feature type="region of interest" description="Disordered" evidence="1">
    <location>
        <begin position="65"/>
        <end position="95"/>
    </location>
</feature>
<protein>
    <submittedName>
        <fullName evidence="3">Uncharacterized protein</fullName>
    </submittedName>
</protein>
<dbReference type="PANTHER" id="PTHR35472">
    <property type="match status" value="1"/>
</dbReference>
<keyword evidence="2" id="KW-1133">Transmembrane helix</keyword>
<name>A0AAN7KSZ2_9MYRT</name>
<dbReference type="InterPro" id="IPR055317">
    <property type="entry name" value="CLE14-like"/>
</dbReference>
<sequence length="95" mass="10547">MGRGNTDLWLRGRLPFLLLISSFIIISVHLAGCRSITARTEVSVKSSTAEFFSRFEHQFPANFHGTRNQEIGAETDPMYGVSERTTPGGPDPLHN</sequence>
<reference evidence="3 4" key="1">
    <citation type="journal article" date="2023" name="Hortic Res">
        <title>Pangenome of water caltrop reveals structural variations and asymmetric subgenome divergence after allopolyploidization.</title>
        <authorList>
            <person name="Zhang X."/>
            <person name="Chen Y."/>
            <person name="Wang L."/>
            <person name="Yuan Y."/>
            <person name="Fang M."/>
            <person name="Shi L."/>
            <person name="Lu R."/>
            <person name="Comes H.P."/>
            <person name="Ma Y."/>
            <person name="Chen Y."/>
            <person name="Huang G."/>
            <person name="Zhou Y."/>
            <person name="Zheng Z."/>
            <person name="Qiu Y."/>
        </authorList>
    </citation>
    <scope>NUCLEOTIDE SEQUENCE [LARGE SCALE GENOMIC DNA]</scope>
    <source>
        <tissue evidence="3">Roots</tissue>
    </source>
</reference>
<dbReference type="PANTHER" id="PTHR35472:SF4">
    <property type="entry name" value="DUF19 DOMAIN-CONTAINING PROTEIN"/>
    <property type="match status" value="1"/>
</dbReference>
<dbReference type="Proteomes" id="UP001345219">
    <property type="component" value="Chromosome 24"/>
</dbReference>